<dbReference type="InterPro" id="IPR036909">
    <property type="entry name" value="Cyt_c-like_dom_sf"/>
</dbReference>
<dbReference type="PROSITE" id="PS51007">
    <property type="entry name" value="CYTC"/>
    <property type="match status" value="1"/>
</dbReference>
<evidence type="ECO:0000313" key="8">
    <source>
        <dbReference type="EMBL" id="MFC7150335.1"/>
    </source>
</evidence>
<comment type="caution">
    <text evidence="8">The sequence shown here is derived from an EMBL/GenBank/DDBJ whole genome shotgun (WGS) entry which is preliminary data.</text>
</comment>
<evidence type="ECO:0000256" key="6">
    <source>
        <dbReference type="SAM" id="Phobius"/>
    </source>
</evidence>
<keyword evidence="6" id="KW-1133">Transmembrane helix</keyword>
<feature type="transmembrane region" description="Helical" evidence="6">
    <location>
        <begin position="288"/>
        <end position="306"/>
    </location>
</feature>
<feature type="transmembrane region" description="Helical" evidence="6">
    <location>
        <begin position="61"/>
        <end position="82"/>
    </location>
</feature>
<feature type="transmembrane region" description="Helical" evidence="6">
    <location>
        <begin position="102"/>
        <end position="124"/>
    </location>
</feature>
<dbReference type="InterPro" id="IPR009056">
    <property type="entry name" value="Cyt_c-like_dom"/>
</dbReference>
<protein>
    <submittedName>
        <fullName evidence="8">C-type cytochrome</fullName>
    </submittedName>
</protein>
<keyword evidence="3 4" id="KW-0408">Iron</keyword>
<keyword evidence="2 4" id="KW-0479">Metal-binding</keyword>
<organism evidence="8 9">
    <name type="scientific">Cohnella cellulosilytica</name>
    <dbReference type="NCBI Taxonomy" id="986710"/>
    <lineage>
        <taxon>Bacteria</taxon>
        <taxon>Bacillati</taxon>
        <taxon>Bacillota</taxon>
        <taxon>Bacilli</taxon>
        <taxon>Bacillales</taxon>
        <taxon>Paenibacillaceae</taxon>
        <taxon>Cohnella</taxon>
    </lineage>
</organism>
<keyword evidence="9" id="KW-1185">Reference proteome</keyword>
<dbReference type="Proteomes" id="UP001596378">
    <property type="component" value="Unassembled WGS sequence"/>
</dbReference>
<gene>
    <name evidence="8" type="ORF">ACFQMJ_17540</name>
</gene>
<dbReference type="Gene3D" id="1.10.760.10">
    <property type="entry name" value="Cytochrome c-like domain"/>
    <property type="match status" value="1"/>
</dbReference>
<evidence type="ECO:0000256" key="1">
    <source>
        <dbReference type="ARBA" id="ARBA00022617"/>
    </source>
</evidence>
<evidence type="ECO:0000256" key="5">
    <source>
        <dbReference type="SAM" id="MobiDB-lite"/>
    </source>
</evidence>
<reference evidence="9" key="1">
    <citation type="journal article" date="2019" name="Int. J. Syst. Evol. Microbiol.">
        <title>The Global Catalogue of Microorganisms (GCM) 10K type strain sequencing project: providing services to taxonomists for standard genome sequencing and annotation.</title>
        <authorList>
            <consortium name="The Broad Institute Genomics Platform"/>
            <consortium name="The Broad Institute Genome Sequencing Center for Infectious Disease"/>
            <person name="Wu L."/>
            <person name="Ma J."/>
        </authorList>
    </citation>
    <scope>NUCLEOTIDE SEQUENCE [LARGE SCALE GENOMIC DNA]</scope>
    <source>
        <strain evidence="9">KCTC 12907</strain>
    </source>
</reference>
<name>A0ABW2FAR0_9BACL</name>
<feature type="transmembrane region" description="Helical" evidence="6">
    <location>
        <begin position="136"/>
        <end position="161"/>
    </location>
</feature>
<evidence type="ECO:0000256" key="4">
    <source>
        <dbReference type="PROSITE-ProRule" id="PRU00433"/>
    </source>
</evidence>
<keyword evidence="6" id="KW-0472">Membrane</keyword>
<evidence type="ECO:0000259" key="7">
    <source>
        <dbReference type="PROSITE" id="PS51007"/>
    </source>
</evidence>
<accession>A0ABW2FAR0</accession>
<feature type="transmembrane region" description="Helical" evidence="6">
    <location>
        <begin position="261"/>
        <end position="281"/>
    </location>
</feature>
<dbReference type="EMBL" id="JBHTAI010000010">
    <property type="protein sequence ID" value="MFC7150335.1"/>
    <property type="molecule type" value="Genomic_DNA"/>
</dbReference>
<keyword evidence="1 4" id="KW-0349">Heme</keyword>
<feature type="domain" description="Cytochrome c" evidence="7">
    <location>
        <begin position="357"/>
        <end position="432"/>
    </location>
</feature>
<feature type="transmembrane region" description="Helical" evidence="6">
    <location>
        <begin position="16"/>
        <end position="40"/>
    </location>
</feature>
<sequence>MNFPTIDFGWLGNGNLIGMMAVLHVMINHAVAIGGCVLMVSIEYRAHKDNNPVLEGYARTLSKWIMIITTTAGAMTGVGIWFTTTVILPDAIGSLLRIFHWAWFTEWLVFVSEVVLLLTYFYTWDRWKGADKRKHLRIGIALCVMSWLTLVLITGILAAQINPGNWVETLSFWDAFFNPTWIPSMIFRTFAAIALGVAVLHVLNRWMVKSVRDRVTVQRIFGRWLAISVPVMLLSGFWYLRSLPDKAQTLVKWASGMSESAFIWLNIGGLLLIFILAVTLLDGKPKFPIALTVFTGVFSLLLITEFEIVRENIRKPYVIYNYMYANGVLKEDMEKYAQDGFLKHAKFTKIKEVTEANKLEVGEEIFAMQCMACHSIDGPRRSRAMTERIDGWSEDALVSFIPSMHLIRDVMPPFAGTQEEVEAVAAYLANVVAQINGDSPTDSEAKPQSAETPQKD</sequence>
<dbReference type="SUPFAM" id="SSF46626">
    <property type="entry name" value="Cytochrome c"/>
    <property type="match status" value="1"/>
</dbReference>
<dbReference type="RefSeq" id="WP_378045753.1">
    <property type="nucleotide sequence ID" value="NZ_JBHMDN010000008.1"/>
</dbReference>
<evidence type="ECO:0000256" key="2">
    <source>
        <dbReference type="ARBA" id="ARBA00022723"/>
    </source>
</evidence>
<evidence type="ECO:0000256" key="3">
    <source>
        <dbReference type="ARBA" id="ARBA00023004"/>
    </source>
</evidence>
<feature type="transmembrane region" description="Helical" evidence="6">
    <location>
        <begin position="224"/>
        <end position="241"/>
    </location>
</feature>
<dbReference type="Pfam" id="PF13442">
    <property type="entry name" value="Cytochrome_CBB3"/>
    <property type="match status" value="1"/>
</dbReference>
<feature type="transmembrane region" description="Helical" evidence="6">
    <location>
        <begin position="181"/>
        <end position="203"/>
    </location>
</feature>
<evidence type="ECO:0000313" key="9">
    <source>
        <dbReference type="Proteomes" id="UP001596378"/>
    </source>
</evidence>
<feature type="region of interest" description="Disordered" evidence="5">
    <location>
        <begin position="436"/>
        <end position="456"/>
    </location>
</feature>
<proteinExistence type="predicted"/>
<keyword evidence="6" id="KW-0812">Transmembrane</keyword>